<proteinExistence type="predicted"/>
<dbReference type="SUPFAM" id="SSF52540">
    <property type="entry name" value="P-loop containing nucleoside triphosphate hydrolases"/>
    <property type="match status" value="1"/>
</dbReference>
<dbReference type="InterPro" id="IPR027417">
    <property type="entry name" value="P-loop_NTPase"/>
</dbReference>
<evidence type="ECO:0000313" key="5">
    <source>
        <dbReference type="EMBL" id="SVE30457.1"/>
    </source>
</evidence>
<sequence length="205" mass="22512">MIKVANINKSFGAQTVLRDVSFEVAEGESVAIIGRSGTGKSVLIKHLVGLMHPDAGEVFIEGKNLVGMAERQLLKVRHKFGMLFQSAALFDSMNVHENIAFPLRRSGMDDETEISDCVEEVLSLVELPGVGSKMPSELSGGQQKRVGLARAIVLHPKIILYDEPTTGLDPVVSDSIDQLMMRVRDQYHITSIVVTHDMRSARRMG</sequence>
<dbReference type="AlphaFoldDB" id="A0A383CDM5"/>
<dbReference type="PANTHER" id="PTHR43023">
    <property type="entry name" value="PROTEIN TRIGALACTOSYLDIACYLGLYCEROL 3, CHLOROPLASTIC"/>
    <property type="match status" value="1"/>
</dbReference>
<evidence type="ECO:0000256" key="3">
    <source>
        <dbReference type="ARBA" id="ARBA00022840"/>
    </source>
</evidence>
<dbReference type="Pfam" id="PF00005">
    <property type="entry name" value="ABC_tran"/>
    <property type="match status" value="1"/>
</dbReference>
<dbReference type="SMART" id="SM00382">
    <property type="entry name" value="AAA"/>
    <property type="match status" value="1"/>
</dbReference>
<evidence type="ECO:0000259" key="4">
    <source>
        <dbReference type="PROSITE" id="PS50893"/>
    </source>
</evidence>
<dbReference type="PANTHER" id="PTHR43023:SF6">
    <property type="entry name" value="INTERMEMBRANE PHOSPHOLIPID TRANSPORT SYSTEM ATP-BINDING PROTEIN MLAF"/>
    <property type="match status" value="1"/>
</dbReference>
<protein>
    <recommendedName>
        <fullName evidence="4">ABC transporter domain-containing protein</fullName>
    </recommendedName>
</protein>
<gene>
    <name evidence="5" type="ORF">METZ01_LOCUS483311</name>
</gene>
<feature type="domain" description="ABC transporter" evidence="4">
    <location>
        <begin position="2"/>
        <end position="205"/>
    </location>
</feature>
<dbReference type="GO" id="GO:0016887">
    <property type="term" value="F:ATP hydrolysis activity"/>
    <property type="evidence" value="ECO:0007669"/>
    <property type="project" value="InterPro"/>
</dbReference>
<dbReference type="PROSITE" id="PS50893">
    <property type="entry name" value="ABC_TRANSPORTER_2"/>
    <property type="match status" value="1"/>
</dbReference>
<dbReference type="Gene3D" id="3.40.50.300">
    <property type="entry name" value="P-loop containing nucleotide triphosphate hydrolases"/>
    <property type="match status" value="1"/>
</dbReference>
<keyword evidence="1" id="KW-0813">Transport</keyword>
<feature type="non-terminal residue" evidence="5">
    <location>
        <position position="205"/>
    </location>
</feature>
<keyword evidence="2" id="KW-0547">Nucleotide-binding</keyword>
<dbReference type="EMBL" id="UINC01208082">
    <property type="protein sequence ID" value="SVE30457.1"/>
    <property type="molecule type" value="Genomic_DNA"/>
</dbReference>
<dbReference type="GO" id="GO:0005524">
    <property type="term" value="F:ATP binding"/>
    <property type="evidence" value="ECO:0007669"/>
    <property type="project" value="UniProtKB-KW"/>
</dbReference>
<reference evidence="5" key="1">
    <citation type="submission" date="2018-05" db="EMBL/GenBank/DDBJ databases">
        <authorList>
            <person name="Lanie J.A."/>
            <person name="Ng W.-L."/>
            <person name="Kazmierczak K.M."/>
            <person name="Andrzejewski T.M."/>
            <person name="Davidsen T.M."/>
            <person name="Wayne K.J."/>
            <person name="Tettelin H."/>
            <person name="Glass J.I."/>
            <person name="Rusch D."/>
            <person name="Podicherti R."/>
            <person name="Tsui H.-C.T."/>
            <person name="Winkler M.E."/>
        </authorList>
    </citation>
    <scope>NUCLEOTIDE SEQUENCE</scope>
</reference>
<dbReference type="InterPro" id="IPR003593">
    <property type="entry name" value="AAA+_ATPase"/>
</dbReference>
<name>A0A383CDM5_9ZZZZ</name>
<dbReference type="PROSITE" id="PS00211">
    <property type="entry name" value="ABC_TRANSPORTER_1"/>
    <property type="match status" value="1"/>
</dbReference>
<accession>A0A383CDM5</accession>
<dbReference type="InterPro" id="IPR003439">
    <property type="entry name" value="ABC_transporter-like_ATP-bd"/>
</dbReference>
<dbReference type="InterPro" id="IPR017871">
    <property type="entry name" value="ABC_transporter-like_CS"/>
</dbReference>
<evidence type="ECO:0000256" key="1">
    <source>
        <dbReference type="ARBA" id="ARBA00022448"/>
    </source>
</evidence>
<organism evidence="5">
    <name type="scientific">marine metagenome</name>
    <dbReference type="NCBI Taxonomy" id="408172"/>
    <lineage>
        <taxon>unclassified sequences</taxon>
        <taxon>metagenomes</taxon>
        <taxon>ecological metagenomes</taxon>
    </lineage>
</organism>
<keyword evidence="3" id="KW-0067">ATP-binding</keyword>
<evidence type="ECO:0000256" key="2">
    <source>
        <dbReference type="ARBA" id="ARBA00022741"/>
    </source>
</evidence>